<name>A0A4C1YEJ4_EUMVA</name>
<evidence type="ECO:0000256" key="1">
    <source>
        <dbReference type="SAM" id="MobiDB-lite"/>
    </source>
</evidence>
<proteinExistence type="predicted"/>
<evidence type="ECO:0000313" key="3">
    <source>
        <dbReference type="Proteomes" id="UP000299102"/>
    </source>
</evidence>
<keyword evidence="3" id="KW-1185">Reference proteome</keyword>
<feature type="region of interest" description="Disordered" evidence="1">
    <location>
        <begin position="1"/>
        <end position="30"/>
    </location>
</feature>
<reference evidence="2 3" key="1">
    <citation type="journal article" date="2019" name="Commun. Biol.">
        <title>The bagworm genome reveals a unique fibroin gene that provides high tensile strength.</title>
        <authorList>
            <person name="Kono N."/>
            <person name="Nakamura H."/>
            <person name="Ohtoshi R."/>
            <person name="Tomita M."/>
            <person name="Numata K."/>
            <person name="Arakawa K."/>
        </authorList>
    </citation>
    <scope>NUCLEOTIDE SEQUENCE [LARGE SCALE GENOMIC DNA]</scope>
</reference>
<gene>
    <name evidence="2" type="ORF">EVAR_56939_1</name>
</gene>
<accession>A0A4C1YEJ4</accession>
<evidence type="ECO:0000313" key="2">
    <source>
        <dbReference type="EMBL" id="GBP73460.1"/>
    </source>
</evidence>
<dbReference type="EMBL" id="BGZK01001173">
    <property type="protein sequence ID" value="GBP73460.1"/>
    <property type="molecule type" value="Genomic_DNA"/>
</dbReference>
<organism evidence="2 3">
    <name type="scientific">Eumeta variegata</name>
    <name type="common">Bagworm moth</name>
    <name type="synonym">Eumeta japonica</name>
    <dbReference type="NCBI Taxonomy" id="151549"/>
    <lineage>
        <taxon>Eukaryota</taxon>
        <taxon>Metazoa</taxon>
        <taxon>Ecdysozoa</taxon>
        <taxon>Arthropoda</taxon>
        <taxon>Hexapoda</taxon>
        <taxon>Insecta</taxon>
        <taxon>Pterygota</taxon>
        <taxon>Neoptera</taxon>
        <taxon>Endopterygota</taxon>
        <taxon>Lepidoptera</taxon>
        <taxon>Glossata</taxon>
        <taxon>Ditrysia</taxon>
        <taxon>Tineoidea</taxon>
        <taxon>Psychidae</taxon>
        <taxon>Oiketicinae</taxon>
        <taxon>Eumeta</taxon>
    </lineage>
</organism>
<feature type="compositionally biased region" description="Basic and acidic residues" evidence="1">
    <location>
        <begin position="18"/>
        <end position="27"/>
    </location>
</feature>
<protein>
    <submittedName>
        <fullName evidence="2">Uncharacterized protein</fullName>
    </submittedName>
</protein>
<sequence length="142" mass="15771">MGPEMCHRRRAAAVGVGTKDRRRDCRPRPRRARAVVAHRVPSLLTSFKLLRARQTDQLSERRKAFGGPLSRSGCQWITFRVHDDERSTSRDLPVSCANVKGAGAGPARGGGGGGVRASLWARSGRYSQTWPEETKSLRWSFI</sequence>
<dbReference type="Proteomes" id="UP000299102">
    <property type="component" value="Unassembled WGS sequence"/>
</dbReference>
<comment type="caution">
    <text evidence="2">The sequence shown here is derived from an EMBL/GenBank/DDBJ whole genome shotgun (WGS) entry which is preliminary data.</text>
</comment>
<dbReference type="AlphaFoldDB" id="A0A4C1YEJ4"/>